<comment type="similarity">
    <text evidence="1">Belongs to the PUR DNA-binding protein family.</text>
</comment>
<evidence type="ECO:0000256" key="2">
    <source>
        <dbReference type="ARBA" id="ARBA00023125"/>
    </source>
</evidence>
<sequence length="80" mass="9358">MGLRGEVFSCKATTENGKRTYFFNVKENRQGDLFLNVVESKPHGGTGYERHSIVVFEEDMEMFTKELQKSLDYIKNHKEH</sequence>
<dbReference type="Gene3D" id="3.10.450.700">
    <property type="match status" value="1"/>
</dbReference>
<dbReference type="AlphaFoldDB" id="A0AAJ1IAQ9"/>
<dbReference type="EMBL" id="JAQQAL010000010">
    <property type="protein sequence ID" value="MDC7225820.1"/>
    <property type="molecule type" value="Genomic_DNA"/>
</dbReference>
<keyword evidence="2" id="KW-0238">DNA-binding</keyword>
<dbReference type="InterPro" id="IPR006628">
    <property type="entry name" value="PUR-bd_fam"/>
</dbReference>
<dbReference type="Proteomes" id="UP001221217">
    <property type="component" value="Unassembled WGS sequence"/>
</dbReference>
<dbReference type="SMART" id="SM00712">
    <property type="entry name" value="PUR"/>
    <property type="match status" value="1"/>
</dbReference>
<gene>
    <name evidence="3" type="ORF">PQJ61_03535</name>
</gene>
<protein>
    <submittedName>
        <fullName evidence="3">DUF3276 family protein</fullName>
    </submittedName>
</protein>
<dbReference type="GO" id="GO:0000977">
    <property type="term" value="F:RNA polymerase II transcription regulatory region sequence-specific DNA binding"/>
    <property type="evidence" value="ECO:0007669"/>
    <property type="project" value="InterPro"/>
</dbReference>
<comment type="caution">
    <text evidence="3">The sequence shown here is derived from an EMBL/GenBank/DDBJ whole genome shotgun (WGS) entry which is preliminary data.</text>
</comment>
<evidence type="ECO:0000313" key="4">
    <source>
        <dbReference type="Proteomes" id="UP001221217"/>
    </source>
</evidence>
<evidence type="ECO:0000313" key="3">
    <source>
        <dbReference type="EMBL" id="MDC7225820.1"/>
    </source>
</evidence>
<proteinExistence type="inferred from homology"/>
<reference evidence="3 4" key="1">
    <citation type="submission" date="2022-12" db="EMBL/GenBank/DDBJ databases">
        <title>Metagenome assembled genome from gulf of manar.</title>
        <authorList>
            <person name="Kohli P."/>
            <person name="Pk S."/>
            <person name="Venkata Ramana C."/>
            <person name="Sasikala C."/>
        </authorList>
    </citation>
    <scope>NUCLEOTIDE SEQUENCE [LARGE SCALE GENOMIC DNA]</scope>
    <source>
        <strain evidence="3">JB008</strain>
    </source>
</reference>
<dbReference type="GO" id="GO:0032422">
    <property type="term" value="F:purine-rich negative regulatory element binding"/>
    <property type="evidence" value="ECO:0007669"/>
    <property type="project" value="InterPro"/>
</dbReference>
<name>A0AAJ1IAQ9_9SPIO</name>
<accession>A0AAJ1IAQ9</accession>
<evidence type="ECO:0000256" key="1">
    <source>
        <dbReference type="ARBA" id="ARBA00009251"/>
    </source>
</evidence>
<dbReference type="Pfam" id="PF11680">
    <property type="entry name" value="DUF3276"/>
    <property type="match status" value="1"/>
</dbReference>
<organism evidence="3 4">
    <name type="scientific">Candidatus Thalassospirochaeta sargassi</name>
    <dbReference type="NCBI Taxonomy" id="3119039"/>
    <lineage>
        <taxon>Bacteria</taxon>
        <taxon>Pseudomonadati</taxon>
        <taxon>Spirochaetota</taxon>
        <taxon>Spirochaetia</taxon>
        <taxon>Spirochaetales</taxon>
        <taxon>Spirochaetaceae</taxon>
        <taxon>Candidatus Thalassospirochaeta</taxon>
    </lineage>
</organism>